<evidence type="ECO:0000313" key="2">
    <source>
        <dbReference type="Proteomes" id="UP000070700"/>
    </source>
</evidence>
<reference evidence="1 2" key="1">
    <citation type="submission" date="2015-10" db="EMBL/GenBank/DDBJ databases">
        <title>Full genome of DAOMC 229536 Phialocephala scopiformis, a fungal endophyte of spruce producing the potent anti-insectan compound rugulosin.</title>
        <authorList>
            <consortium name="DOE Joint Genome Institute"/>
            <person name="Walker A.K."/>
            <person name="Frasz S.L."/>
            <person name="Seifert K.A."/>
            <person name="Miller J.D."/>
            <person name="Mondo S.J."/>
            <person name="Labutti K."/>
            <person name="Lipzen A."/>
            <person name="Dockter R."/>
            <person name="Kennedy M."/>
            <person name="Grigoriev I.V."/>
            <person name="Spatafora J.W."/>
        </authorList>
    </citation>
    <scope>NUCLEOTIDE SEQUENCE [LARGE SCALE GENOMIC DNA]</scope>
    <source>
        <strain evidence="1 2">CBS 120377</strain>
    </source>
</reference>
<dbReference type="OrthoDB" id="3552530at2759"/>
<protein>
    <submittedName>
        <fullName evidence="1">Uncharacterized protein</fullName>
    </submittedName>
</protein>
<dbReference type="RefSeq" id="XP_018067489.1">
    <property type="nucleotide sequence ID" value="XM_018211009.1"/>
</dbReference>
<accession>A0A194WZJ8</accession>
<name>A0A194WZJ8_MOLSC</name>
<proteinExistence type="predicted"/>
<dbReference type="InParanoid" id="A0A194WZJ8"/>
<evidence type="ECO:0000313" key="1">
    <source>
        <dbReference type="EMBL" id="KUJ13134.1"/>
    </source>
</evidence>
<gene>
    <name evidence="1" type="ORF">LY89DRAFT_623283</name>
</gene>
<dbReference type="GeneID" id="28820735"/>
<dbReference type="EMBL" id="KQ947423">
    <property type="protein sequence ID" value="KUJ13134.1"/>
    <property type="molecule type" value="Genomic_DNA"/>
</dbReference>
<sequence>MVDLALIRNVRTQFVYLIATLPPTIQATFEEQNNLVNPKVIRASTNRRNLFYMVQRATRLGTLLEEGARRARDAWENSRLLDRARDKIILYVRTKEDAATLAELLCCS</sequence>
<dbReference type="KEGG" id="psco:LY89DRAFT_623283"/>
<organism evidence="1 2">
    <name type="scientific">Mollisia scopiformis</name>
    <name type="common">Conifer needle endophyte fungus</name>
    <name type="synonym">Phialocephala scopiformis</name>
    <dbReference type="NCBI Taxonomy" id="149040"/>
    <lineage>
        <taxon>Eukaryota</taxon>
        <taxon>Fungi</taxon>
        <taxon>Dikarya</taxon>
        <taxon>Ascomycota</taxon>
        <taxon>Pezizomycotina</taxon>
        <taxon>Leotiomycetes</taxon>
        <taxon>Helotiales</taxon>
        <taxon>Mollisiaceae</taxon>
        <taxon>Mollisia</taxon>
    </lineage>
</organism>
<dbReference type="Proteomes" id="UP000070700">
    <property type="component" value="Unassembled WGS sequence"/>
</dbReference>
<keyword evidence="2" id="KW-1185">Reference proteome</keyword>
<dbReference type="AlphaFoldDB" id="A0A194WZJ8"/>
<dbReference type="STRING" id="149040.A0A194WZJ8"/>